<evidence type="ECO:0000259" key="1">
    <source>
        <dbReference type="Pfam" id="PF19273"/>
    </source>
</evidence>
<dbReference type="InterPro" id="IPR045065">
    <property type="entry name" value="XPO1/5"/>
</dbReference>
<evidence type="ECO:0000313" key="2">
    <source>
        <dbReference type="EnsemblPlants" id="EMT15176"/>
    </source>
</evidence>
<reference evidence="2" key="1">
    <citation type="submission" date="2015-06" db="UniProtKB">
        <authorList>
            <consortium name="EnsemblPlants"/>
        </authorList>
    </citation>
    <scope>IDENTIFICATION</scope>
</reference>
<dbReference type="AlphaFoldDB" id="N1QXA6"/>
<accession>N1QXA6</accession>
<organism evidence="2">
    <name type="scientific">Aegilops tauschii</name>
    <name type="common">Tausch's goatgrass</name>
    <name type="synonym">Aegilops squarrosa</name>
    <dbReference type="NCBI Taxonomy" id="37682"/>
    <lineage>
        <taxon>Eukaryota</taxon>
        <taxon>Viridiplantae</taxon>
        <taxon>Streptophyta</taxon>
        <taxon>Embryophyta</taxon>
        <taxon>Tracheophyta</taxon>
        <taxon>Spermatophyta</taxon>
        <taxon>Magnoliopsida</taxon>
        <taxon>Liliopsida</taxon>
        <taxon>Poales</taxon>
        <taxon>Poaceae</taxon>
        <taxon>BOP clade</taxon>
        <taxon>Pooideae</taxon>
        <taxon>Triticodae</taxon>
        <taxon>Triticeae</taxon>
        <taxon>Triticinae</taxon>
        <taxon>Aegilops</taxon>
    </lineage>
</organism>
<protein>
    <recommendedName>
        <fullName evidence="1">Exportin-5 C-terminal domain-containing protein</fullName>
    </recommendedName>
</protein>
<dbReference type="GO" id="GO:0006405">
    <property type="term" value="P:RNA export from nucleus"/>
    <property type="evidence" value="ECO:0007669"/>
    <property type="project" value="TreeGrafter"/>
</dbReference>
<dbReference type="Gene3D" id="1.25.10.10">
    <property type="entry name" value="Leucine-rich Repeat Variant"/>
    <property type="match status" value="1"/>
</dbReference>
<dbReference type="Pfam" id="PF19273">
    <property type="entry name" value="Exportin-5"/>
    <property type="match status" value="1"/>
</dbReference>
<dbReference type="GO" id="GO:0005049">
    <property type="term" value="F:nuclear export signal receptor activity"/>
    <property type="evidence" value="ECO:0007669"/>
    <property type="project" value="InterPro"/>
</dbReference>
<dbReference type="InterPro" id="IPR011989">
    <property type="entry name" value="ARM-like"/>
</dbReference>
<proteinExistence type="predicted"/>
<dbReference type="GO" id="GO:0042565">
    <property type="term" value="C:RNA nuclear export complex"/>
    <property type="evidence" value="ECO:0007669"/>
    <property type="project" value="TreeGrafter"/>
</dbReference>
<dbReference type="GO" id="GO:0005737">
    <property type="term" value="C:cytoplasm"/>
    <property type="evidence" value="ECO:0007669"/>
    <property type="project" value="TreeGrafter"/>
</dbReference>
<dbReference type="EnsemblPlants" id="EMT15176">
    <property type="protein sequence ID" value="EMT15176"/>
    <property type="gene ID" value="F775_23433"/>
</dbReference>
<dbReference type="InterPro" id="IPR045478">
    <property type="entry name" value="Exportin-5_C"/>
</dbReference>
<dbReference type="ExpressionAtlas" id="N1QXA6">
    <property type="expression patterns" value="baseline"/>
</dbReference>
<dbReference type="PANTHER" id="PTHR11223:SF18">
    <property type="entry name" value="EXPORTIN-5 C-TERMINAL DOMAIN-CONTAINING PROTEIN"/>
    <property type="match status" value="1"/>
</dbReference>
<name>N1QXA6_AEGTA</name>
<dbReference type="GO" id="GO:0006611">
    <property type="term" value="P:protein export from nucleus"/>
    <property type="evidence" value="ECO:0007669"/>
    <property type="project" value="InterPro"/>
</dbReference>
<dbReference type="GO" id="GO:0005634">
    <property type="term" value="C:nucleus"/>
    <property type="evidence" value="ECO:0007669"/>
    <property type="project" value="TreeGrafter"/>
</dbReference>
<sequence length="352" mass="39338">MASGLGGSLVAVLANVPDKFKCLARAWETTILCLARQALFGSPPCLGGELYEDLLAKASLHLLGKGLPPQVWHHGFKMMRVIWSGGTSLLDDLLSPVTYLSKSGPDDAELAAFILKWISDFRGGLCEADLPELDEFLTNVMLLLSSLIEKHSESIIAERPDELMVSTEKDVLTVTSCLLAANAYAEWVPVVHLVKHGLVKRCESLLHLSRFQTYALKFFKILCQRRRPLTVAKDYDDAMSHVFEILMSISQDSLTKVAACSDFSSERELNVAEGICDCLFTLVSSNMQCIIADTIKTSCFLRQMLEYYQHYKIALHFQSLPFWLVYSVSHTALLNYSFHLAIFLYGTSMHVL</sequence>
<dbReference type="GO" id="GO:0003723">
    <property type="term" value="F:RNA binding"/>
    <property type="evidence" value="ECO:0007669"/>
    <property type="project" value="TreeGrafter"/>
</dbReference>
<dbReference type="PANTHER" id="PTHR11223">
    <property type="entry name" value="EXPORTIN 1/5"/>
    <property type="match status" value="1"/>
</dbReference>
<feature type="domain" description="Exportin-5 C-terminal" evidence="1">
    <location>
        <begin position="266"/>
        <end position="325"/>
    </location>
</feature>